<name>A0A378BLJ3_KLEPN</name>
<protein>
    <submittedName>
        <fullName evidence="1">Uncharacterized protein</fullName>
    </submittedName>
</protein>
<accession>A0A378BLJ3</accession>
<proteinExistence type="predicted"/>
<evidence type="ECO:0000313" key="2">
    <source>
        <dbReference type="Proteomes" id="UP000255192"/>
    </source>
</evidence>
<evidence type="ECO:0000313" key="1">
    <source>
        <dbReference type="EMBL" id="STV43791.1"/>
    </source>
</evidence>
<reference evidence="1 2" key="1">
    <citation type="submission" date="2018-06" db="EMBL/GenBank/DDBJ databases">
        <authorList>
            <consortium name="Pathogen Informatics"/>
            <person name="Doyle S."/>
        </authorList>
    </citation>
    <scope>NUCLEOTIDE SEQUENCE [LARGE SCALE GENOMIC DNA]</scope>
    <source>
        <strain evidence="1 2">NCTC204</strain>
    </source>
</reference>
<dbReference type="Proteomes" id="UP000255192">
    <property type="component" value="Unassembled WGS sequence"/>
</dbReference>
<sequence>MKFMIMGNHCAFRNTTNVLVALPSPDGTWSVRTVVRLLRLLSANSGCKNAPSSGWPI</sequence>
<gene>
    <name evidence="1" type="ORF">NCTC204_06807</name>
</gene>
<organism evidence="1 2">
    <name type="scientific">Klebsiella pneumoniae</name>
    <dbReference type="NCBI Taxonomy" id="573"/>
    <lineage>
        <taxon>Bacteria</taxon>
        <taxon>Pseudomonadati</taxon>
        <taxon>Pseudomonadota</taxon>
        <taxon>Gammaproteobacteria</taxon>
        <taxon>Enterobacterales</taxon>
        <taxon>Enterobacteriaceae</taxon>
        <taxon>Klebsiella/Raoultella group</taxon>
        <taxon>Klebsiella</taxon>
        <taxon>Klebsiella pneumoniae complex</taxon>
    </lineage>
</organism>
<dbReference type="AlphaFoldDB" id="A0A378BLJ3"/>
<dbReference type="EMBL" id="UGMD01000002">
    <property type="protein sequence ID" value="STV43791.1"/>
    <property type="molecule type" value="Genomic_DNA"/>
</dbReference>